<dbReference type="OrthoDB" id="1523230at2"/>
<dbReference type="SUPFAM" id="SSF53167">
    <property type="entry name" value="Purine and uridine phosphorylases"/>
    <property type="match status" value="1"/>
</dbReference>
<evidence type="ECO:0000313" key="11">
    <source>
        <dbReference type="EMBL" id="KSU85647.1"/>
    </source>
</evidence>
<keyword evidence="6 9" id="KW-0328">Glycosyltransferase</keyword>
<dbReference type="InterPro" id="IPR011268">
    <property type="entry name" value="Purine_phosphorylase"/>
</dbReference>
<dbReference type="Gene3D" id="3.40.50.1580">
    <property type="entry name" value="Nucleoside phosphorylase domain"/>
    <property type="match status" value="1"/>
</dbReference>
<dbReference type="RefSeq" id="WP_061970814.1">
    <property type="nucleotide sequence ID" value="NZ_FMAV01000001.1"/>
</dbReference>
<dbReference type="NCBIfam" id="TIGR01700">
    <property type="entry name" value="PNPH"/>
    <property type="match status" value="1"/>
</dbReference>
<dbReference type="InterPro" id="IPR035994">
    <property type="entry name" value="Nucleoside_phosphorylase_sf"/>
</dbReference>
<dbReference type="EMBL" id="LNQN01000001">
    <property type="protein sequence ID" value="KSU85647.1"/>
    <property type="molecule type" value="Genomic_DNA"/>
</dbReference>
<dbReference type="UniPathway" id="UPA00606"/>
<organism evidence="11 12">
    <name type="scientific">Fictibacillus enclensis</name>
    <dbReference type="NCBI Taxonomy" id="1017270"/>
    <lineage>
        <taxon>Bacteria</taxon>
        <taxon>Bacillati</taxon>
        <taxon>Bacillota</taxon>
        <taxon>Bacilli</taxon>
        <taxon>Bacillales</taxon>
        <taxon>Fictibacillaceae</taxon>
        <taxon>Fictibacillus</taxon>
    </lineage>
</organism>
<gene>
    <name evidence="11" type="ORF">AS030_09165</name>
</gene>
<dbReference type="NCBIfam" id="TIGR01697">
    <property type="entry name" value="PNPH-PUNA-XAPA"/>
    <property type="match status" value="1"/>
</dbReference>
<keyword evidence="12" id="KW-1185">Reference proteome</keyword>
<dbReference type="CDD" id="cd09009">
    <property type="entry name" value="PNP-EcPNPII_like"/>
    <property type="match status" value="1"/>
</dbReference>
<dbReference type="GO" id="GO:0009116">
    <property type="term" value="P:nucleoside metabolic process"/>
    <property type="evidence" value="ECO:0007669"/>
    <property type="project" value="InterPro"/>
</dbReference>
<keyword evidence="5" id="KW-0597">Phosphoprotein</keyword>
<dbReference type="GO" id="GO:0005737">
    <property type="term" value="C:cytoplasm"/>
    <property type="evidence" value="ECO:0007669"/>
    <property type="project" value="TreeGrafter"/>
</dbReference>
<dbReference type="Pfam" id="PF01048">
    <property type="entry name" value="PNP_UDP_1"/>
    <property type="match status" value="1"/>
</dbReference>
<dbReference type="GO" id="GO:0004731">
    <property type="term" value="F:purine-nucleoside phosphorylase activity"/>
    <property type="evidence" value="ECO:0007669"/>
    <property type="project" value="UniProtKB-EC"/>
</dbReference>
<evidence type="ECO:0000313" key="12">
    <source>
        <dbReference type="Proteomes" id="UP000054099"/>
    </source>
</evidence>
<dbReference type="InterPro" id="IPR000845">
    <property type="entry name" value="Nucleoside_phosphorylase_d"/>
</dbReference>
<dbReference type="PANTHER" id="PTHR11904:SF9">
    <property type="entry name" value="PURINE NUCLEOSIDE PHOSPHORYLASE-RELATED"/>
    <property type="match status" value="1"/>
</dbReference>
<evidence type="ECO:0000256" key="1">
    <source>
        <dbReference type="ARBA" id="ARBA00002678"/>
    </source>
</evidence>
<dbReference type="PANTHER" id="PTHR11904">
    <property type="entry name" value="METHYLTHIOADENOSINE/PURINE NUCLEOSIDE PHOSPHORYLASE"/>
    <property type="match status" value="1"/>
</dbReference>
<comment type="similarity">
    <text evidence="3 9">Belongs to the PNP/MTAP phosphorylase family.</text>
</comment>
<evidence type="ECO:0000256" key="8">
    <source>
        <dbReference type="ARBA" id="ARBA00048556"/>
    </source>
</evidence>
<evidence type="ECO:0000256" key="4">
    <source>
        <dbReference type="ARBA" id="ARBA00011233"/>
    </source>
</evidence>
<proteinExistence type="inferred from homology"/>
<dbReference type="NCBIfam" id="NF006054">
    <property type="entry name" value="PRK08202.1"/>
    <property type="match status" value="1"/>
</dbReference>
<comment type="function">
    <text evidence="1">The purine nucleoside phosphorylases catalyze the phosphorolytic breakdown of the N-glycosidic bond in the beta-(deoxy)ribonucleoside molecules, with the formation of the corresponding free purine bases and pentose-1-phosphate. Cleaves guanosine, inosine, 2'-deoxyguanosine and 2'-deoxyinosine.</text>
</comment>
<dbReference type="AlphaFoldDB" id="A0A0V8JEV3"/>
<evidence type="ECO:0000256" key="3">
    <source>
        <dbReference type="ARBA" id="ARBA00006751"/>
    </source>
</evidence>
<protein>
    <recommendedName>
        <fullName evidence="9">Purine nucleoside phosphorylase</fullName>
        <ecNumber evidence="9">2.4.2.1</ecNumber>
    </recommendedName>
    <alternativeName>
        <fullName evidence="9">Inosine-guanosine phosphorylase</fullName>
    </alternativeName>
</protein>
<dbReference type="PROSITE" id="PS01240">
    <property type="entry name" value="PNP_MTAP_2"/>
    <property type="match status" value="1"/>
</dbReference>
<accession>A0A0V8JEV3</accession>
<evidence type="ECO:0000256" key="5">
    <source>
        <dbReference type="ARBA" id="ARBA00022553"/>
    </source>
</evidence>
<reference evidence="11 12" key="1">
    <citation type="journal article" date="2014" name="Antonie Van Leeuwenhoek">
        <title>Fictibacillus enclensis sp. nov., isolated from marine sediment.</title>
        <authorList>
            <person name="Dastager S.G."/>
            <person name="Mawlankar R."/>
            <person name="Srinivasan K."/>
            <person name="Tang S.K."/>
            <person name="Lee J.C."/>
            <person name="Ramana V.V."/>
            <person name="Shouche Y.S."/>
        </authorList>
    </citation>
    <scope>NUCLEOTIDE SEQUENCE [LARGE SCALE GENOMIC DNA]</scope>
    <source>
        <strain evidence="11 12">NIO-1003</strain>
    </source>
</reference>
<keyword evidence="7 9" id="KW-0808">Transferase</keyword>
<name>A0A0V8JEV3_9BACL</name>
<dbReference type="Proteomes" id="UP000054099">
    <property type="component" value="Unassembled WGS sequence"/>
</dbReference>
<evidence type="ECO:0000259" key="10">
    <source>
        <dbReference type="Pfam" id="PF01048"/>
    </source>
</evidence>
<evidence type="ECO:0000256" key="6">
    <source>
        <dbReference type="ARBA" id="ARBA00022676"/>
    </source>
</evidence>
<comment type="caution">
    <text evidence="11">The sequence shown here is derived from an EMBL/GenBank/DDBJ whole genome shotgun (WGS) entry which is preliminary data.</text>
</comment>
<dbReference type="InterPro" id="IPR018099">
    <property type="entry name" value="Purine_phosphorylase-2_CS"/>
</dbReference>
<evidence type="ECO:0000256" key="9">
    <source>
        <dbReference type="PIRNR" id="PIRNR000477"/>
    </source>
</evidence>
<evidence type="ECO:0000256" key="2">
    <source>
        <dbReference type="ARBA" id="ARBA00005058"/>
    </source>
</evidence>
<dbReference type="FunFam" id="3.40.50.1580:FF:000010">
    <property type="entry name" value="Purine nucleoside phosphorylase"/>
    <property type="match status" value="1"/>
</dbReference>
<comment type="subunit">
    <text evidence="4">Homotrimer.</text>
</comment>
<dbReference type="InterPro" id="IPR011270">
    <property type="entry name" value="Pur_Nuc_Pase_Ino/Guo-sp"/>
</dbReference>
<comment type="catalytic activity">
    <reaction evidence="8">
        <text>a purine 2'-deoxy-D-ribonucleoside + phosphate = a purine nucleobase + 2-deoxy-alpha-D-ribose 1-phosphate</text>
        <dbReference type="Rhea" id="RHEA:36431"/>
        <dbReference type="ChEBI" id="CHEBI:26386"/>
        <dbReference type="ChEBI" id="CHEBI:43474"/>
        <dbReference type="ChEBI" id="CHEBI:57259"/>
        <dbReference type="ChEBI" id="CHEBI:142361"/>
        <dbReference type="EC" id="2.4.2.1"/>
    </reaction>
</comment>
<dbReference type="EC" id="2.4.2.1" evidence="9"/>
<sequence length="276" mass="29444">MATLLSNMNEAATLIQSKIEGIQPEIGLILGSGLGELADEIENAVQIDYSEIPHFPVSTVEGHAGKLVIGTLNGKTVLAMQGRFHYYEGYSMQDVTFPVRVMKGLGVKLLVVTNACGGMNPGFSAGDLMIINDHLNMTGANPLIGPNDAELGPRFPDMSTAYTPELVQFTKETAASLGINVQEGVYAGITGPTYMTKAELRMLRTVGGDAIGMSTVPEVIVASHMSLKVIGISCITDMAIADELEPLTHEQVVAVANRTKPKFINLVKEIVKNVTL</sequence>
<evidence type="ECO:0000256" key="7">
    <source>
        <dbReference type="ARBA" id="ARBA00022679"/>
    </source>
</evidence>
<dbReference type="PIRSF" id="PIRSF000477">
    <property type="entry name" value="PurNPase"/>
    <property type="match status" value="1"/>
</dbReference>
<feature type="domain" description="Nucleoside phosphorylase" evidence="10">
    <location>
        <begin position="25"/>
        <end position="272"/>
    </location>
</feature>
<comment type="pathway">
    <text evidence="2 9">Purine metabolism; purine nucleoside salvage.</text>
</comment>